<sequence length="593" mass="66647">MEKVELEEPLPEIQYRKATSAEMYALKKQAVQYYKENGVPLKMENVMNEMFYDRPDDVFGHIANYFESFAKAVTINKVELLDTFDSRGQQSLTTNLYGIVRNNSKLLAETQLTSSSRLPDYSSPEEKENDAVERQESLKASIELINDKISPVLIGIDVNEQNQIDEEISKILLPLQEALDKERQEEENKKKEEQERIEAEKVVSAKDKRKSPKVKGKGAAVVIIPDEPKDKLIPGYESGCIVSKSVCKAGSFVKNCELYEYIGSLTGKDQFKIPLPMFTIFYSGRAAPGKQNYVKEYMIIPSPTKTLSQAVKESVQIYNTIGDILASKAAASDKGGKKQNSIINEGPYITSKLVNDTGAFCTPLDRIEQGLDLIQDAMKHLNLESGTDFYFALNLSGQEVFDYEKGKYEIVAGIQKTGDDLADVLNDILNKYPGVIALIDPVRKEEKQAWQKISEKISPRCYIGRNVNTRHFFNDIPNPELPISASVLKLETSTISHITSVISHSDANEIVTIMQSSQGESEDSFISDLAVANDCKFIHVGAPCRGERLSKVNRLLRIEQLLGDKALKWPENFEFPYLPIPQVEEPEEEEKVE</sequence>
<keyword evidence="9" id="KW-0175">Coiled coil</keyword>
<dbReference type="GO" id="GO:0004634">
    <property type="term" value="F:phosphopyruvate hydratase activity"/>
    <property type="evidence" value="ECO:0007669"/>
    <property type="project" value="UniProtKB-EC"/>
</dbReference>
<dbReference type="PANTHER" id="PTHR11902">
    <property type="entry name" value="ENOLASE"/>
    <property type="match status" value="1"/>
</dbReference>
<dbReference type="SUPFAM" id="SSF54826">
    <property type="entry name" value="Enolase N-terminal domain-like"/>
    <property type="match status" value="1"/>
</dbReference>
<dbReference type="GO" id="GO:0000015">
    <property type="term" value="C:phosphopyruvate hydratase complex"/>
    <property type="evidence" value="ECO:0007669"/>
    <property type="project" value="InterPro"/>
</dbReference>
<evidence type="ECO:0000313" key="14">
    <source>
        <dbReference type="Proteomes" id="UP000549394"/>
    </source>
</evidence>
<keyword evidence="14" id="KW-1185">Reference proteome</keyword>
<dbReference type="GO" id="GO:0000287">
    <property type="term" value="F:magnesium ion binding"/>
    <property type="evidence" value="ECO:0007669"/>
    <property type="project" value="InterPro"/>
</dbReference>
<dbReference type="SMART" id="SM01193">
    <property type="entry name" value="Enolase_N"/>
    <property type="match status" value="1"/>
</dbReference>
<feature type="compositionally biased region" description="Basic and acidic residues" evidence="10">
    <location>
        <begin position="124"/>
        <end position="134"/>
    </location>
</feature>
<dbReference type="AlphaFoldDB" id="A0A7I8VRR2"/>
<dbReference type="InterPro" id="IPR020811">
    <property type="entry name" value="Enolase_N"/>
</dbReference>
<dbReference type="Proteomes" id="UP000549394">
    <property type="component" value="Unassembled WGS sequence"/>
</dbReference>
<dbReference type="OrthoDB" id="10009078at2759"/>
<evidence type="ECO:0000256" key="2">
    <source>
        <dbReference type="ARBA" id="ARBA00009604"/>
    </source>
</evidence>
<name>A0A7I8VRR2_9ANNE</name>
<comment type="similarity">
    <text evidence="2">Belongs to the enolase family.</text>
</comment>
<evidence type="ECO:0000256" key="9">
    <source>
        <dbReference type="SAM" id="Coils"/>
    </source>
</evidence>
<evidence type="ECO:0000256" key="3">
    <source>
        <dbReference type="ARBA" id="ARBA00012058"/>
    </source>
</evidence>
<dbReference type="CDD" id="cd22974">
    <property type="entry name" value="DD_ENO4"/>
    <property type="match status" value="1"/>
</dbReference>
<dbReference type="PRINTS" id="PR00148">
    <property type="entry name" value="ENOLASE"/>
</dbReference>
<gene>
    <name evidence="13" type="ORF">DGYR_LOCUS7279</name>
</gene>
<dbReference type="InterPro" id="IPR029017">
    <property type="entry name" value="Enolase-like_N"/>
</dbReference>
<protein>
    <recommendedName>
        <fullName evidence="7">Enolase 4</fullName>
        <ecNumber evidence="3">4.2.1.11</ecNumber>
    </recommendedName>
    <alternativeName>
        <fullName evidence="6">2-phospho-D-glycerate hydro-lyase</fullName>
    </alternativeName>
</protein>
<evidence type="ECO:0000256" key="4">
    <source>
        <dbReference type="ARBA" id="ARBA00023152"/>
    </source>
</evidence>
<organism evidence="13 14">
    <name type="scientific">Dimorphilus gyrociliatus</name>
    <dbReference type="NCBI Taxonomy" id="2664684"/>
    <lineage>
        <taxon>Eukaryota</taxon>
        <taxon>Metazoa</taxon>
        <taxon>Spiralia</taxon>
        <taxon>Lophotrochozoa</taxon>
        <taxon>Annelida</taxon>
        <taxon>Polychaeta</taxon>
        <taxon>Polychaeta incertae sedis</taxon>
        <taxon>Dinophilidae</taxon>
        <taxon>Dimorphilus</taxon>
    </lineage>
</organism>
<comment type="caution">
    <text evidence="13">The sequence shown here is derived from an EMBL/GenBank/DDBJ whole genome shotgun (WGS) entry which is preliminary data.</text>
</comment>
<comment type="catalytic activity">
    <reaction evidence="8">
        <text>(2R)-2-phosphoglycerate = phosphoenolpyruvate + H2O</text>
        <dbReference type="Rhea" id="RHEA:10164"/>
        <dbReference type="ChEBI" id="CHEBI:15377"/>
        <dbReference type="ChEBI" id="CHEBI:58289"/>
        <dbReference type="ChEBI" id="CHEBI:58702"/>
        <dbReference type="EC" id="4.2.1.11"/>
    </reaction>
</comment>
<dbReference type="GO" id="GO:0006096">
    <property type="term" value="P:glycolytic process"/>
    <property type="evidence" value="ECO:0007669"/>
    <property type="project" value="UniProtKB-UniPathway"/>
</dbReference>
<dbReference type="UniPathway" id="UPA00109">
    <property type="reaction ID" value="UER00187"/>
</dbReference>
<evidence type="ECO:0000313" key="13">
    <source>
        <dbReference type="EMBL" id="CAD5118979.1"/>
    </source>
</evidence>
<reference evidence="13 14" key="1">
    <citation type="submission" date="2020-08" db="EMBL/GenBank/DDBJ databases">
        <authorList>
            <person name="Hejnol A."/>
        </authorList>
    </citation>
    <scope>NUCLEOTIDE SEQUENCE [LARGE SCALE GENOMIC DNA]</scope>
</reference>
<feature type="region of interest" description="Disordered" evidence="10">
    <location>
        <begin position="111"/>
        <end position="134"/>
    </location>
</feature>
<evidence type="ECO:0000256" key="8">
    <source>
        <dbReference type="ARBA" id="ARBA00048333"/>
    </source>
</evidence>
<proteinExistence type="inferred from homology"/>
<keyword evidence="5" id="KW-0456">Lyase</keyword>
<accession>A0A7I8VRR2</accession>
<evidence type="ECO:0000256" key="7">
    <source>
        <dbReference type="ARBA" id="ARBA00034855"/>
    </source>
</evidence>
<dbReference type="PANTHER" id="PTHR11902:SF30">
    <property type="entry name" value="ENOLASE 4"/>
    <property type="match status" value="1"/>
</dbReference>
<dbReference type="Pfam" id="PF00113">
    <property type="entry name" value="Enolase_C"/>
    <property type="match status" value="1"/>
</dbReference>
<keyword evidence="4" id="KW-0324">Glycolysis</keyword>
<evidence type="ECO:0000256" key="10">
    <source>
        <dbReference type="SAM" id="MobiDB-lite"/>
    </source>
</evidence>
<dbReference type="InterPro" id="IPR036849">
    <property type="entry name" value="Enolase-like_C_sf"/>
</dbReference>
<feature type="domain" description="Enolase C-terminal TIM barrel" evidence="11">
    <location>
        <begin position="270"/>
        <end position="576"/>
    </location>
</feature>
<dbReference type="Gene3D" id="3.30.390.10">
    <property type="entry name" value="Enolase-like, N-terminal domain"/>
    <property type="match status" value="1"/>
</dbReference>
<feature type="coiled-coil region" evidence="9">
    <location>
        <begin position="175"/>
        <end position="203"/>
    </location>
</feature>
<evidence type="ECO:0000259" key="11">
    <source>
        <dbReference type="SMART" id="SM01192"/>
    </source>
</evidence>
<dbReference type="InterPro" id="IPR000941">
    <property type="entry name" value="Enolase"/>
</dbReference>
<evidence type="ECO:0000256" key="1">
    <source>
        <dbReference type="ARBA" id="ARBA00005031"/>
    </source>
</evidence>
<dbReference type="InterPro" id="IPR047500">
    <property type="entry name" value="DD_ENO4"/>
</dbReference>
<feature type="domain" description="Enolase N-terminal" evidence="12">
    <location>
        <begin position="75"/>
        <end position="262"/>
    </location>
</feature>
<dbReference type="EMBL" id="CAJFCJ010000009">
    <property type="protein sequence ID" value="CAD5118979.1"/>
    <property type="molecule type" value="Genomic_DNA"/>
</dbReference>
<evidence type="ECO:0000259" key="12">
    <source>
        <dbReference type="SMART" id="SM01193"/>
    </source>
</evidence>
<evidence type="ECO:0000256" key="5">
    <source>
        <dbReference type="ARBA" id="ARBA00023239"/>
    </source>
</evidence>
<dbReference type="Gene3D" id="3.20.20.120">
    <property type="entry name" value="Enolase-like C-terminal domain"/>
    <property type="match status" value="1"/>
</dbReference>
<dbReference type="EC" id="4.2.1.11" evidence="3"/>
<evidence type="ECO:0000256" key="6">
    <source>
        <dbReference type="ARBA" id="ARBA00031125"/>
    </source>
</evidence>
<dbReference type="InterPro" id="IPR020810">
    <property type="entry name" value="Enolase_C"/>
</dbReference>
<dbReference type="SUPFAM" id="SSF51604">
    <property type="entry name" value="Enolase C-terminal domain-like"/>
    <property type="match status" value="1"/>
</dbReference>
<comment type="pathway">
    <text evidence="1">Carbohydrate degradation; glycolysis; pyruvate from D-glyceraldehyde 3-phosphate: step 4/5.</text>
</comment>
<dbReference type="SMART" id="SM01192">
    <property type="entry name" value="Enolase_C"/>
    <property type="match status" value="1"/>
</dbReference>